<dbReference type="AlphaFoldDB" id="A0A0P9CLJ0"/>
<proteinExistence type="predicted"/>
<dbReference type="Gene3D" id="3.40.50.1820">
    <property type="entry name" value="alpha/beta hydrolase"/>
    <property type="match status" value="1"/>
</dbReference>
<evidence type="ECO:0000313" key="2">
    <source>
        <dbReference type="EMBL" id="KPV39887.1"/>
    </source>
</evidence>
<organism evidence="2 3">
    <name type="scientific">Kouleothrix aurantiaca</name>
    <dbReference type="NCBI Taxonomy" id="186479"/>
    <lineage>
        <taxon>Bacteria</taxon>
        <taxon>Bacillati</taxon>
        <taxon>Chloroflexota</taxon>
        <taxon>Chloroflexia</taxon>
        <taxon>Chloroflexales</taxon>
        <taxon>Roseiflexineae</taxon>
        <taxon>Roseiflexaceae</taxon>
        <taxon>Kouleothrix</taxon>
    </lineage>
</organism>
<dbReference type="Proteomes" id="UP000050509">
    <property type="component" value="Unassembled WGS sequence"/>
</dbReference>
<name>A0A0P9CLJ0_9CHLR</name>
<sequence>SARRRLRAACEQIFICGFSAGGLLALRMAAREAAAGVIVLSPALRLRGGNLLQITGLLKHVMPWYYPLARANFADPAVRAAVLERAPEAQLDDPEVVAAIRREAKVPVGSLYELARLQRATSRELPRVRVPALIMQGRRDQTVEPRSAEMVARAIGSPDR</sequence>
<protein>
    <submittedName>
        <fullName evidence="2">Alpha/beta hydrolase</fullName>
    </submittedName>
</protein>
<dbReference type="EMBL" id="LJCR01003834">
    <property type="protein sequence ID" value="KPV39887.1"/>
    <property type="molecule type" value="Genomic_DNA"/>
</dbReference>
<feature type="non-terminal residue" evidence="2">
    <location>
        <position position="1"/>
    </location>
</feature>
<dbReference type="GO" id="GO:0016787">
    <property type="term" value="F:hydrolase activity"/>
    <property type="evidence" value="ECO:0007669"/>
    <property type="project" value="UniProtKB-KW"/>
</dbReference>
<reference evidence="2 3" key="1">
    <citation type="submission" date="2015-09" db="EMBL/GenBank/DDBJ databases">
        <title>Draft genome sequence of Kouleothrix aurantiaca JCM 19913.</title>
        <authorList>
            <person name="Hemp J."/>
        </authorList>
    </citation>
    <scope>NUCLEOTIDE SEQUENCE [LARGE SCALE GENOMIC DNA]</scope>
    <source>
        <strain evidence="2 3">COM-B</strain>
    </source>
</reference>
<dbReference type="InterPro" id="IPR029058">
    <property type="entry name" value="AB_hydrolase_fold"/>
</dbReference>
<dbReference type="SUPFAM" id="SSF53474">
    <property type="entry name" value="alpha/beta-Hydrolases"/>
    <property type="match status" value="1"/>
</dbReference>
<gene>
    <name evidence="2" type="ORF">SE17_44615</name>
</gene>
<keyword evidence="2" id="KW-0378">Hydrolase</keyword>
<accession>A0A0P9CLJ0</accession>
<comment type="caution">
    <text evidence="2">The sequence shown here is derived from an EMBL/GenBank/DDBJ whole genome shotgun (WGS) entry which is preliminary data.</text>
</comment>
<evidence type="ECO:0000259" key="1">
    <source>
        <dbReference type="Pfam" id="PF12146"/>
    </source>
</evidence>
<keyword evidence="3" id="KW-1185">Reference proteome</keyword>
<dbReference type="InterPro" id="IPR022742">
    <property type="entry name" value="Hydrolase_4"/>
</dbReference>
<evidence type="ECO:0000313" key="3">
    <source>
        <dbReference type="Proteomes" id="UP000050509"/>
    </source>
</evidence>
<feature type="non-terminal residue" evidence="2">
    <location>
        <position position="160"/>
    </location>
</feature>
<feature type="domain" description="Serine aminopeptidase S33" evidence="1">
    <location>
        <begin position="9"/>
        <end position="159"/>
    </location>
</feature>
<dbReference type="Pfam" id="PF12146">
    <property type="entry name" value="Hydrolase_4"/>
    <property type="match status" value="1"/>
</dbReference>